<proteinExistence type="predicted"/>
<evidence type="ECO:0000313" key="3">
    <source>
        <dbReference type="Proteomes" id="UP001500301"/>
    </source>
</evidence>
<name>A0ABP6V936_9ACTN</name>
<keyword evidence="3" id="KW-1185">Reference proteome</keyword>
<gene>
    <name evidence="2" type="ORF">GCM10022263_16490</name>
</gene>
<reference evidence="3" key="1">
    <citation type="journal article" date="2019" name="Int. J. Syst. Evol. Microbiol.">
        <title>The Global Catalogue of Microorganisms (GCM) 10K type strain sequencing project: providing services to taxonomists for standard genome sequencing and annotation.</title>
        <authorList>
            <consortium name="The Broad Institute Genomics Platform"/>
            <consortium name="The Broad Institute Genome Sequencing Center for Infectious Disease"/>
            <person name="Wu L."/>
            <person name="Ma J."/>
        </authorList>
    </citation>
    <scope>NUCLEOTIDE SEQUENCE [LARGE SCALE GENOMIC DNA]</scope>
    <source>
        <strain evidence="3">JCM 17460</strain>
    </source>
</reference>
<feature type="domain" description="ANTAR" evidence="1">
    <location>
        <begin position="169"/>
        <end position="224"/>
    </location>
</feature>
<sequence length="238" mass="25011">MRTTTQILAAIGAADGTGRSLPDLLCVDCARSLDLAGAGITLMNDDGSQAVVGTSGPLASWLEELQFDLGEGPSLDAARTNRTVDHDDLDSAVRARWSAFSSSALAAGIRAVTALPLQVGGVRLGSLCLYRSTPGRLDPDRTTAARAYGAAAVVVLLRLQEQVWPRGTLPPELGEPVAYRAVVHQATGFLSVTASVAIADALLLMRAHAFATEQSLVHVAREVLAGRVHIHPEENEDD</sequence>
<evidence type="ECO:0000259" key="1">
    <source>
        <dbReference type="SMART" id="SM01012"/>
    </source>
</evidence>
<dbReference type="InterPro" id="IPR005561">
    <property type="entry name" value="ANTAR"/>
</dbReference>
<accession>A0ABP6V936</accession>
<evidence type="ECO:0000313" key="2">
    <source>
        <dbReference type="EMBL" id="GAA3528614.1"/>
    </source>
</evidence>
<protein>
    <submittedName>
        <fullName evidence="2">GAF domain-containing protein</fullName>
    </submittedName>
</protein>
<dbReference type="EMBL" id="BAABBB010000009">
    <property type="protein sequence ID" value="GAA3528614.1"/>
    <property type="molecule type" value="Genomic_DNA"/>
</dbReference>
<comment type="caution">
    <text evidence="2">The sequence shown here is derived from an EMBL/GenBank/DDBJ whole genome shotgun (WGS) entry which is preliminary data.</text>
</comment>
<dbReference type="Proteomes" id="UP001500301">
    <property type="component" value="Unassembled WGS sequence"/>
</dbReference>
<dbReference type="InterPro" id="IPR003018">
    <property type="entry name" value="GAF"/>
</dbReference>
<dbReference type="SMART" id="SM01012">
    <property type="entry name" value="ANTAR"/>
    <property type="match status" value="1"/>
</dbReference>
<organism evidence="2 3">
    <name type="scientific">Nocardioides daeguensis</name>
    <dbReference type="NCBI Taxonomy" id="908359"/>
    <lineage>
        <taxon>Bacteria</taxon>
        <taxon>Bacillati</taxon>
        <taxon>Actinomycetota</taxon>
        <taxon>Actinomycetes</taxon>
        <taxon>Propionibacteriales</taxon>
        <taxon>Nocardioidaceae</taxon>
        <taxon>Nocardioides</taxon>
    </lineage>
</organism>
<dbReference type="Pfam" id="PF13185">
    <property type="entry name" value="GAF_2"/>
    <property type="match status" value="1"/>
</dbReference>
<dbReference type="RefSeq" id="WP_218233255.1">
    <property type="nucleotide sequence ID" value="NZ_BAABBB010000009.1"/>
</dbReference>